<dbReference type="RefSeq" id="WP_120168977.1">
    <property type="nucleotide sequence ID" value="NZ_MCIB01000013.1"/>
</dbReference>
<dbReference type="AlphaFoldDB" id="A0A419T3U9"/>
<dbReference type="InterPro" id="IPR002686">
    <property type="entry name" value="Transposase_17"/>
</dbReference>
<dbReference type="SMART" id="SM01321">
    <property type="entry name" value="Y1_Tnp"/>
    <property type="match status" value="1"/>
</dbReference>
<evidence type="ECO:0000259" key="1">
    <source>
        <dbReference type="SMART" id="SM01321"/>
    </source>
</evidence>
<proteinExistence type="predicted"/>
<dbReference type="Proteomes" id="UP000284177">
    <property type="component" value="Unassembled WGS sequence"/>
</dbReference>
<name>A0A419T3U9_9FIRM</name>
<dbReference type="Pfam" id="PF01797">
    <property type="entry name" value="Y1_Tnp"/>
    <property type="match status" value="1"/>
</dbReference>
<gene>
    <name evidence="2" type="ORF">BET03_11615</name>
</gene>
<protein>
    <submittedName>
        <fullName evidence="2">Transposase</fullName>
    </submittedName>
</protein>
<dbReference type="GO" id="GO:0006313">
    <property type="term" value="P:DNA transposition"/>
    <property type="evidence" value="ECO:0007669"/>
    <property type="project" value="InterPro"/>
</dbReference>
<dbReference type="PANTHER" id="PTHR34322">
    <property type="entry name" value="TRANSPOSASE, Y1_TNP DOMAIN-CONTAINING"/>
    <property type="match status" value="1"/>
</dbReference>
<dbReference type="InterPro" id="IPR036515">
    <property type="entry name" value="Transposase_17_sf"/>
</dbReference>
<dbReference type="Gene3D" id="3.30.70.1290">
    <property type="entry name" value="Transposase IS200-like"/>
    <property type="match status" value="1"/>
</dbReference>
<feature type="domain" description="Transposase IS200-like" evidence="1">
    <location>
        <begin position="9"/>
        <end position="122"/>
    </location>
</feature>
<dbReference type="OrthoDB" id="9788881at2"/>
<dbReference type="GO" id="GO:0004803">
    <property type="term" value="F:transposase activity"/>
    <property type="evidence" value="ECO:0007669"/>
    <property type="project" value="InterPro"/>
</dbReference>
<keyword evidence="3" id="KW-1185">Reference proteome</keyword>
<reference evidence="2 3" key="1">
    <citation type="submission" date="2016-08" db="EMBL/GenBank/DDBJ databases">
        <title>Novel Firmicutes and Novel Genomes.</title>
        <authorList>
            <person name="Poppleton D.I."/>
            <person name="Gribaldo S."/>
        </authorList>
    </citation>
    <scope>NUCLEOTIDE SEQUENCE [LARGE SCALE GENOMIC DNA]</scope>
    <source>
        <strain evidence="2 3">CTT3</strain>
    </source>
</reference>
<dbReference type="EMBL" id="MCIB01000013">
    <property type="protein sequence ID" value="RKD32109.1"/>
    <property type="molecule type" value="Genomic_DNA"/>
</dbReference>
<comment type="caution">
    <text evidence="2">The sequence shown here is derived from an EMBL/GenBank/DDBJ whole genome shotgun (WGS) entry which is preliminary data.</text>
</comment>
<dbReference type="PANTHER" id="PTHR34322:SF2">
    <property type="entry name" value="TRANSPOSASE IS200-LIKE DOMAIN-CONTAINING PROTEIN"/>
    <property type="match status" value="1"/>
</dbReference>
<sequence>MPRGKRKRSKTGIYHIMLRGINGCEIFLDNEDREKFMKALLKAKEKGQFLLYGYCLMDNHIHLLLKESEEIGRSIKRIAVSYVQWFNNKYGREGHLFQNRFKSEVVESESYLLVVLRYIHQNPIKAKIVNTIKDFRWSSYNQYIKEYNGKKVEIDTNIIKSYFTNKESFERYMNEVNKHKCLDYNNRKKYSDVQLKTEIEVKYPIEKIKEMTRNERNQLINNIKQDTKCSIRQLSRVLGVGRGVIEKAIKK</sequence>
<accession>A0A419T3U9</accession>
<organism evidence="2 3">
    <name type="scientific">Thermohalobacter berrensis</name>
    <dbReference type="NCBI Taxonomy" id="99594"/>
    <lineage>
        <taxon>Bacteria</taxon>
        <taxon>Bacillati</taxon>
        <taxon>Bacillota</taxon>
        <taxon>Tissierellia</taxon>
        <taxon>Tissierellales</taxon>
        <taxon>Thermohalobacteraceae</taxon>
        <taxon>Thermohalobacter</taxon>
    </lineage>
</organism>
<dbReference type="GO" id="GO:0003677">
    <property type="term" value="F:DNA binding"/>
    <property type="evidence" value="ECO:0007669"/>
    <property type="project" value="InterPro"/>
</dbReference>
<dbReference type="SUPFAM" id="SSF143422">
    <property type="entry name" value="Transposase IS200-like"/>
    <property type="match status" value="1"/>
</dbReference>
<evidence type="ECO:0000313" key="3">
    <source>
        <dbReference type="Proteomes" id="UP000284177"/>
    </source>
</evidence>
<evidence type="ECO:0000313" key="2">
    <source>
        <dbReference type="EMBL" id="RKD32109.1"/>
    </source>
</evidence>